<gene>
    <name evidence="2" type="ORF">GFK26_00760</name>
</gene>
<dbReference type="AlphaFoldDB" id="A0A5Q0MFH0"/>
<dbReference type="PANTHER" id="PTHR48079">
    <property type="entry name" value="PROTEIN YEEZ"/>
    <property type="match status" value="1"/>
</dbReference>
<reference evidence="2 3" key="1">
    <citation type="submission" date="2019-10" db="EMBL/GenBank/DDBJ databases">
        <title>Complete genome sequence of Variovorax paradoxus 5C-2.</title>
        <authorList>
            <person name="Gogoleva N.E."/>
            <person name="Balkin A.S."/>
        </authorList>
    </citation>
    <scope>NUCLEOTIDE SEQUENCE [LARGE SCALE GENOMIC DNA]</scope>
    <source>
        <strain evidence="2 3">5C-2</strain>
    </source>
</reference>
<dbReference type="Gene3D" id="3.40.50.720">
    <property type="entry name" value="NAD(P)-binding Rossmann-like Domain"/>
    <property type="match status" value="1"/>
</dbReference>
<dbReference type="Proteomes" id="UP000326780">
    <property type="component" value="Chromosome"/>
</dbReference>
<evidence type="ECO:0000313" key="2">
    <source>
        <dbReference type="EMBL" id="QFZ87424.1"/>
    </source>
</evidence>
<evidence type="ECO:0000313" key="3">
    <source>
        <dbReference type="Proteomes" id="UP000326780"/>
    </source>
</evidence>
<dbReference type="Pfam" id="PF01370">
    <property type="entry name" value="Epimerase"/>
    <property type="match status" value="1"/>
</dbReference>
<accession>A0A5Q0MFH0</accession>
<dbReference type="SUPFAM" id="SSF51735">
    <property type="entry name" value="NAD(P)-binding Rossmann-fold domains"/>
    <property type="match status" value="1"/>
</dbReference>
<dbReference type="PANTHER" id="PTHR48079:SF6">
    <property type="entry name" value="NAD(P)-BINDING DOMAIN-CONTAINING PROTEIN-RELATED"/>
    <property type="match status" value="1"/>
</dbReference>
<name>A0A5Q0MFH0_VARPD</name>
<dbReference type="CDD" id="cd05232">
    <property type="entry name" value="UDP_G4E_4_SDR_e"/>
    <property type="match status" value="1"/>
</dbReference>
<dbReference type="InterPro" id="IPR051783">
    <property type="entry name" value="NAD(P)-dependent_oxidoreduct"/>
</dbReference>
<dbReference type="InterPro" id="IPR036291">
    <property type="entry name" value="NAD(P)-bd_dom_sf"/>
</dbReference>
<dbReference type="EMBL" id="CP045644">
    <property type="protein sequence ID" value="QFZ87424.1"/>
    <property type="molecule type" value="Genomic_DNA"/>
</dbReference>
<organism evidence="2 3">
    <name type="scientific">Variovorax paradoxus</name>
    <dbReference type="NCBI Taxonomy" id="34073"/>
    <lineage>
        <taxon>Bacteria</taxon>
        <taxon>Pseudomonadati</taxon>
        <taxon>Pseudomonadota</taxon>
        <taxon>Betaproteobacteria</taxon>
        <taxon>Burkholderiales</taxon>
        <taxon>Comamonadaceae</taxon>
        <taxon>Variovorax</taxon>
    </lineage>
</organism>
<sequence length="319" mass="34238">MILVTGATGFVGTALVARLLSDGLPVRAAIRREPALEKFKVETAMVGDLSAETDWREAIANVDAVIHTAARVHVMSDGASDPLMEYRRTNLHGTLRLARQAAEAGVRRFVFVSSIKANGEATRIGSAFSADGPTAPVDPYGISKLEAEQALRELATQTGMEVVIVRPPLVYGPGVKANFRTMMNIVARRIPLPLGGVTGNRRSMVSLDNLADLLTACVHHPAAGNQTFLVSDGEDLSTAQLLERLGQAMGKPARLLPVPANWLERGASMLGRAHVAQRLCGSLQVDISKTTELLGWTPPMTIDEGLKRTAEGYWREASV</sequence>
<dbReference type="RefSeq" id="WP_153285807.1">
    <property type="nucleotide sequence ID" value="NZ_CP045644.1"/>
</dbReference>
<proteinExistence type="predicted"/>
<dbReference type="GO" id="GO:0005737">
    <property type="term" value="C:cytoplasm"/>
    <property type="evidence" value="ECO:0007669"/>
    <property type="project" value="TreeGrafter"/>
</dbReference>
<protein>
    <submittedName>
        <fullName evidence="2">NAD-dependent epimerase/dehydratase family protein</fullName>
    </submittedName>
</protein>
<feature type="domain" description="NAD-dependent epimerase/dehydratase" evidence="1">
    <location>
        <begin position="2"/>
        <end position="226"/>
    </location>
</feature>
<dbReference type="GO" id="GO:0004029">
    <property type="term" value="F:aldehyde dehydrogenase (NAD+) activity"/>
    <property type="evidence" value="ECO:0007669"/>
    <property type="project" value="TreeGrafter"/>
</dbReference>
<dbReference type="InterPro" id="IPR001509">
    <property type="entry name" value="Epimerase_deHydtase"/>
</dbReference>
<evidence type="ECO:0000259" key="1">
    <source>
        <dbReference type="Pfam" id="PF01370"/>
    </source>
</evidence>